<dbReference type="SMART" id="SM00644">
    <property type="entry name" value="Ami_2"/>
    <property type="match status" value="1"/>
</dbReference>
<dbReference type="InterPro" id="IPR051206">
    <property type="entry name" value="NAMLAA_amidase_2"/>
</dbReference>
<evidence type="ECO:0000256" key="1">
    <source>
        <dbReference type="ARBA" id="ARBA00001561"/>
    </source>
</evidence>
<dbReference type="PANTHER" id="PTHR30417">
    <property type="entry name" value="N-ACETYLMURAMOYL-L-ALANINE AMIDASE AMID"/>
    <property type="match status" value="1"/>
</dbReference>
<keyword evidence="3" id="KW-0378">Hydrolase</keyword>
<evidence type="ECO:0000313" key="6">
    <source>
        <dbReference type="EMBL" id="TKG66921.1"/>
    </source>
</evidence>
<dbReference type="CDD" id="cd06583">
    <property type="entry name" value="PGRP"/>
    <property type="match status" value="1"/>
</dbReference>
<organism evidence="6 7">
    <name type="scientific">Prauserella endophytica</name>
    <dbReference type="NCBI Taxonomy" id="1592324"/>
    <lineage>
        <taxon>Bacteria</taxon>
        <taxon>Bacillati</taxon>
        <taxon>Actinomycetota</taxon>
        <taxon>Actinomycetes</taxon>
        <taxon>Pseudonocardiales</taxon>
        <taxon>Pseudonocardiaceae</taxon>
        <taxon>Prauserella</taxon>
        <taxon>Prauserella coralliicola group</taxon>
    </lineage>
</organism>
<feature type="domain" description="N-acetylmuramoyl-L-alanine amidase" evidence="5">
    <location>
        <begin position="2"/>
        <end position="133"/>
    </location>
</feature>
<dbReference type="InterPro" id="IPR002502">
    <property type="entry name" value="Amidase_domain"/>
</dbReference>
<evidence type="ECO:0000256" key="3">
    <source>
        <dbReference type="ARBA" id="ARBA00022801"/>
    </source>
</evidence>
<dbReference type="Gene3D" id="3.40.80.10">
    <property type="entry name" value="Peptidoglycan recognition protein-like"/>
    <property type="match status" value="1"/>
</dbReference>
<dbReference type="SUPFAM" id="SSF55846">
    <property type="entry name" value="N-acetylmuramoyl-L-alanine amidase-like"/>
    <property type="match status" value="1"/>
</dbReference>
<evidence type="ECO:0000313" key="7">
    <source>
        <dbReference type="Proteomes" id="UP000309992"/>
    </source>
</evidence>
<comment type="caution">
    <text evidence="6">The sequence shown here is derived from an EMBL/GenBank/DDBJ whole genome shotgun (WGS) entry which is preliminary data.</text>
</comment>
<comment type="catalytic activity">
    <reaction evidence="1">
        <text>Hydrolyzes the link between N-acetylmuramoyl residues and L-amino acid residues in certain cell-wall glycopeptides.</text>
        <dbReference type="EC" id="3.5.1.28"/>
    </reaction>
</comment>
<dbReference type="InterPro" id="IPR036505">
    <property type="entry name" value="Amidase/PGRP_sf"/>
</dbReference>
<dbReference type="Proteomes" id="UP000309992">
    <property type="component" value="Unassembled WGS sequence"/>
</dbReference>
<protein>
    <recommendedName>
        <fullName evidence="2">N-acetylmuramoyl-L-alanine amidase</fullName>
        <ecNumber evidence="2">3.5.1.28</ecNumber>
    </recommendedName>
</protein>
<sequence>MSSVKGVVCHWTATPDTTRPADNYPSKSIVTFGRSGLPGPLCNLGLGRDGTVFLVAAGLAYHAGSGYYQGIGANGNANTIGIEAEEGGDGDWTPAMLDAYPRLCAALARFYKLPTGRVIGHNEWAPSRKIDIRSWPGGMAGFRTRVQSIINGSAAPATPKPSTSYAELYGGDHMETLPAGGAEGGIWRCESIPVPSILREHDLVIAPAHDRAVVIHRINTWKNQAKPMSGPNNKNPGGSGSVLNDFVVWETAGKSVILPQGTAKIDIWYRSDRPFRISIAPRP</sequence>
<dbReference type="EC" id="3.5.1.28" evidence="2"/>
<keyword evidence="4" id="KW-0961">Cell wall biogenesis/degradation</keyword>
<keyword evidence="7" id="KW-1185">Reference proteome</keyword>
<accession>A0ABY2S008</accession>
<evidence type="ECO:0000256" key="2">
    <source>
        <dbReference type="ARBA" id="ARBA00011901"/>
    </source>
</evidence>
<dbReference type="PANTHER" id="PTHR30417:SF1">
    <property type="entry name" value="N-ACETYLMURAMOYL-L-ALANINE AMIDASE AMID"/>
    <property type="match status" value="1"/>
</dbReference>
<proteinExistence type="predicted"/>
<reference evidence="6 7" key="1">
    <citation type="journal article" date="2015" name="Antonie Van Leeuwenhoek">
        <title>Prauserella endophytica sp. nov., an endophytic actinobacterium isolated from Tamarix taklamakanensis.</title>
        <authorList>
            <person name="Liu J.M."/>
            <person name="Habden X."/>
            <person name="Guo L."/>
            <person name="Tuo L."/>
            <person name="Jiang Z.K."/>
            <person name="Liu S.W."/>
            <person name="Liu X.F."/>
            <person name="Chen L."/>
            <person name="Li R.F."/>
            <person name="Zhang Y.Q."/>
            <person name="Sun C.H."/>
        </authorList>
    </citation>
    <scope>NUCLEOTIDE SEQUENCE [LARGE SCALE GENOMIC DNA]</scope>
    <source>
        <strain evidence="6 7">CGMCC 4.7182</strain>
    </source>
</reference>
<dbReference type="EMBL" id="SWMS01000014">
    <property type="protein sequence ID" value="TKG66921.1"/>
    <property type="molecule type" value="Genomic_DNA"/>
</dbReference>
<dbReference type="RefSeq" id="WP_112275438.1">
    <property type="nucleotide sequence ID" value="NZ_SWMS01000014.1"/>
</dbReference>
<dbReference type="Pfam" id="PF01510">
    <property type="entry name" value="Amidase_2"/>
    <property type="match status" value="1"/>
</dbReference>
<evidence type="ECO:0000256" key="4">
    <source>
        <dbReference type="ARBA" id="ARBA00023316"/>
    </source>
</evidence>
<evidence type="ECO:0000259" key="5">
    <source>
        <dbReference type="SMART" id="SM00644"/>
    </source>
</evidence>
<gene>
    <name evidence="6" type="ORF">FCN18_23700</name>
</gene>
<name>A0ABY2S008_9PSEU</name>